<keyword evidence="9" id="KW-1185">Reference proteome</keyword>
<dbReference type="RefSeq" id="WP_014321671.1">
    <property type="nucleotide sequence ID" value="NC_016803.1"/>
</dbReference>
<dbReference type="PROSITE" id="PS00675">
    <property type="entry name" value="SIGMA54_INTERACT_1"/>
    <property type="match status" value="1"/>
</dbReference>
<dbReference type="Pfam" id="PF00989">
    <property type="entry name" value="PAS"/>
    <property type="match status" value="1"/>
</dbReference>
<proteinExistence type="predicted"/>
<dbReference type="InterPro" id="IPR009057">
    <property type="entry name" value="Homeodomain-like_sf"/>
</dbReference>
<dbReference type="InterPro" id="IPR000700">
    <property type="entry name" value="PAS-assoc_C"/>
</dbReference>
<dbReference type="PROSITE" id="PS50113">
    <property type="entry name" value="PAC"/>
    <property type="match status" value="1"/>
</dbReference>
<dbReference type="SMR" id="F0JBC4"/>
<dbReference type="SMART" id="SM00382">
    <property type="entry name" value="AAA"/>
    <property type="match status" value="1"/>
</dbReference>
<evidence type="ECO:0000313" key="9">
    <source>
        <dbReference type="Proteomes" id="UP000007845"/>
    </source>
</evidence>
<dbReference type="InterPro" id="IPR002078">
    <property type="entry name" value="Sigma_54_int"/>
</dbReference>
<dbReference type="Gene3D" id="1.10.10.60">
    <property type="entry name" value="Homeodomain-like"/>
    <property type="match status" value="1"/>
</dbReference>
<dbReference type="InterPro" id="IPR000014">
    <property type="entry name" value="PAS"/>
</dbReference>
<dbReference type="eggNOG" id="COG3829">
    <property type="taxonomic scope" value="Bacteria"/>
</dbReference>
<dbReference type="KEGG" id="ddn:DND132_1030"/>
<organism evidence="8 9">
    <name type="scientific">Pseudodesulfovibrio mercurii</name>
    <dbReference type="NCBI Taxonomy" id="641491"/>
    <lineage>
        <taxon>Bacteria</taxon>
        <taxon>Pseudomonadati</taxon>
        <taxon>Thermodesulfobacteriota</taxon>
        <taxon>Desulfovibrionia</taxon>
        <taxon>Desulfovibrionales</taxon>
        <taxon>Desulfovibrionaceae</taxon>
    </lineage>
</organism>
<name>F0JBC4_9BACT</name>
<dbReference type="Pfam" id="PF25601">
    <property type="entry name" value="AAA_lid_14"/>
    <property type="match status" value="1"/>
</dbReference>
<dbReference type="CDD" id="cd00130">
    <property type="entry name" value="PAS"/>
    <property type="match status" value="1"/>
</dbReference>
<dbReference type="PROSITE" id="PS50045">
    <property type="entry name" value="SIGMA54_INTERACT_4"/>
    <property type="match status" value="1"/>
</dbReference>
<dbReference type="PANTHER" id="PTHR32071">
    <property type="entry name" value="TRANSCRIPTIONAL REGULATORY PROTEIN"/>
    <property type="match status" value="1"/>
</dbReference>
<dbReference type="Pfam" id="PF18024">
    <property type="entry name" value="HTH_50"/>
    <property type="match status" value="1"/>
</dbReference>
<dbReference type="EMBL" id="CP003220">
    <property type="protein sequence ID" value="EGB14243.1"/>
    <property type="molecule type" value="Genomic_DNA"/>
</dbReference>
<dbReference type="CDD" id="cd00009">
    <property type="entry name" value="AAA"/>
    <property type="match status" value="1"/>
</dbReference>
<evidence type="ECO:0000259" key="5">
    <source>
        <dbReference type="PROSITE" id="PS50045"/>
    </source>
</evidence>
<dbReference type="InterPro" id="IPR013767">
    <property type="entry name" value="PAS_fold"/>
</dbReference>
<dbReference type="NCBIfam" id="TIGR00229">
    <property type="entry name" value="sensory_box"/>
    <property type="match status" value="1"/>
</dbReference>
<protein>
    <recommendedName>
        <fullName evidence="4">HTH-type transcriptional regulatory protein TyrR</fullName>
    </recommendedName>
</protein>
<dbReference type="InterPro" id="IPR025662">
    <property type="entry name" value="Sigma_54_int_dom_ATP-bd_1"/>
</dbReference>
<feature type="domain" description="Sigma-54 factor interaction" evidence="5">
    <location>
        <begin position="272"/>
        <end position="502"/>
    </location>
</feature>
<feature type="domain" description="PAS" evidence="6">
    <location>
        <begin position="127"/>
        <end position="172"/>
    </location>
</feature>
<reference evidence="8 9" key="1">
    <citation type="journal article" date="2011" name="J. Bacteriol.">
        <title>Genome sequence of the mercury-methylating strain Desulfovibrio desulfuricans ND132.</title>
        <authorList>
            <person name="Brown S.D."/>
            <person name="Gilmour C.C."/>
            <person name="Kucken A.M."/>
            <person name="Wall J.D."/>
            <person name="Elias D.A."/>
            <person name="Brandt C.C."/>
            <person name="Podar M."/>
            <person name="Chertkov O."/>
            <person name="Held B."/>
            <person name="Bruce D.C."/>
            <person name="Detter J.C."/>
            <person name="Tapia R."/>
            <person name="Han C.S."/>
            <person name="Goodwin L.A."/>
            <person name="Cheng J.F."/>
            <person name="Pitluck S."/>
            <person name="Woyke T."/>
            <person name="Mikhailova N."/>
            <person name="Ivanova N.N."/>
            <person name="Han J."/>
            <person name="Lucas S."/>
            <person name="Lapidus A.L."/>
            <person name="Land M.L."/>
            <person name="Hauser L.J."/>
            <person name="Palumbo A.V."/>
        </authorList>
    </citation>
    <scope>NUCLEOTIDE SEQUENCE [LARGE SCALE GENOMIC DNA]</scope>
    <source>
        <strain evidence="8 9">ND132</strain>
    </source>
</reference>
<sequence>MPEAHPVDIPFHSILNHLDVSALAADSAGFIAYATPNAERTFGFGPGRMHGLPLAQVVPDALVNGDGNGADAVDEGAAQSVALPDGTLNSVSRSPIVMNGETVGSLLTLHPEPGPDQVVRTETYRTLAEHMEAVFNASSDGIWLTDGHGVVLNINTASESLNSITADEVVGKPVAALVEDGIIDRSATMEVIRKRRRVSVLQQVTRTGRQLIVTGTPTFDTDGNIRLVVLNERDITDLNELRTTLAQTRKAKEKAEAELTGMSLMELKKSRVVAESPAMRKAMATAQKLAQFETSEILLMGDSGTGKGLLAKFIHDTSPRRGKPFIQVNCATLPETLFEAELFGYEKGAFTGASEQGKSGLFELASGGTFFLDEVGEIPLDMQAKLLNCLDDHEYYPLGASRPKRVDCIIIAATNRDLENQVRKQAFRRDLLYRLNTFTVRIPPLRKRPEDVFELINHYLRQFNAAFRTAKRIGPAGMKLLQSYPFPGNVRELIGIIKKAVVICEDDLLDDYLRDLFDHTEDAVMENGTLPEEVARLERRMLRQAMEACSNTREMAGFLGVSQPTVVRKMQRYKLSNS</sequence>
<dbReference type="Gene3D" id="3.30.450.20">
    <property type="entry name" value="PAS domain"/>
    <property type="match status" value="1"/>
</dbReference>
<dbReference type="InterPro" id="IPR027417">
    <property type="entry name" value="P-loop_NTPase"/>
</dbReference>
<evidence type="ECO:0000256" key="3">
    <source>
        <dbReference type="ARBA" id="ARBA00022840"/>
    </source>
</evidence>
<dbReference type="GO" id="GO:0003677">
    <property type="term" value="F:DNA binding"/>
    <property type="evidence" value="ECO:0007669"/>
    <property type="project" value="UniProtKB-KW"/>
</dbReference>
<dbReference type="STRING" id="641491.DND132_1030"/>
<dbReference type="InterPro" id="IPR035965">
    <property type="entry name" value="PAS-like_dom_sf"/>
</dbReference>
<dbReference type="InterPro" id="IPR003593">
    <property type="entry name" value="AAA+_ATPase"/>
</dbReference>
<dbReference type="Gene3D" id="1.10.8.60">
    <property type="match status" value="1"/>
</dbReference>
<dbReference type="HOGENOM" id="CLU_000445_8_1_7"/>
<dbReference type="Proteomes" id="UP000007845">
    <property type="component" value="Chromosome"/>
</dbReference>
<dbReference type="GO" id="GO:0006355">
    <property type="term" value="P:regulation of DNA-templated transcription"/>
    <property type="evidence" value="ECO:0007669"/>
    <property type="project" value="InterPro"/>
</dbReference>
<keyword evidence="2" id="KW-0058">Aromatic hydrocarbons catabolism</keyword>
<dbReference type="Gene3D" id="3.40.50.300">
    <property type="entry name" value="P-loop containing nucleotide triphosphate hydrolases"/>
    <property type="match status" value="1"/>
</dbReference>
<evidence type="ECO:0000313" key="8">
    <source>
        <dbReference type="EMBL" id="EGB14243.1"/>
    </source>
</evidence>
<dbReference type="FunFam" id="3.40.50.300:FF:000006">
    <property type="entry name" value="DNA-binding transcriptional regulator NtrC"/>
    <property type="match status" value="1"/>
</dbReference>
<evidence type="ECO:0000256" key="4">
    <source>
        <dbReference type="ARBA" id="ARBA00029500"/>
    </source>
</evidence>
<evidence type="ECO:0000256" key="2">
    <source>
        <dbReference type="ARBA" id="ARBA00022797"/>
    </source>
</evidence>
<dbReference type="SUPFAM" id="SSF46689">
    <property type="entry name" value="Homeodomain-like"/>
    <property type="match status" value="1"/>
</dbReference>
<accession>F0JBC4</accession>
<keyword evidence="3" id="KW-0067">ATP-binding</keyword>
<dbReference type="InterPro" id="IPR058031">
    <property type="entry name" value="AAA_lid_NorR"/>
</dbReference>
<dbReference type="AlphaFoldDB" id="F0JBC4"/>
<evidence type="ECO:0000256" key="1">
    <source>
        <dbReference type="ARBA" id="ARBA00022741"/>
    </source>
</evidence>
<gene>
    <name evidence="8" type="ORF">DND132_1030</name>
</gene>
<dbReference type="SMART" id="SM00091">
    <property type="entry name" value="PAS"/>
    <property type="match status" value="2"/>
</dbReference>
<dbReference type="InterPro" id="IPR030828">
    <property type="entry name" value="HTH_TyrR"/>
</dbReference>
<dbReference type="PROSITE" id="PS00676">
    <property type="entry name" value="SIGMA54_INTERACT_2"/>
    <property type="match status" value="1"/>
</dbReference>
<keyword evidence="1" id="KW-0547">Nucleotide-binding</keyword>
<dbReference type="SUPFAM" id="SSF52540">
    <property type="entry name" value="P-loop containing nucleoside triphosphate hydrolases"/>
    <property type="match status" value="1"/>
</dbReference>
<dbReference type="Pfam" id="PF00158">
    <property type="entry name" value="Sigma54_activat"/>
    <property type="match status" value="1"/>
</dbReference>
<evidence type="ECO:0000259" key="7">
    <source>
        <dbReference type="PROSITE" id="PS50113"/>
    </source>
</evidence>
<dbReference type="SUPFAM" id="SSF55785">
    <property type="entry name" value="PYP-like sensor domain (PAS domain)"/>
    <property type="match status" value="2"/>
</dbReference>
<dbReference type="GO" id="GO:0005524">
    <property type="term" value="F:ATP binding"/>
    <property type="evidence" value="ECO:0007669"/>
    <property type="project" value="UniProtKB-KW"/>
</dbReference>
<dbReference type="PROSITE" id="PS50112">
    <property type="entry name" value="PAS"/>
    <property type="match status" value="1"/>
</dbReference>
<dbReference type="InterPro" id="IPR025943">
    <property type="entry name" value="Sigma_54_int_dom_ATP-bd_2"/>
</dbReference>
<evidence type="ECO:0000259" key="6">
    <source>
        <dbReference type="PROSITE" id="PS50112"/>
    </source>
</evidence>
<feature type="domain" description="PAC" evidence="7">
    <location>
        <begin position="194"/>
        <end position="247"/>
    </location>
</feature>